<proteinExistence type="inferred from homology"/>
<dbReference type="Pfam" id="PF14580">
    <property type="entry name" value="LRR_9"/>
    <property type="match status" value="1"/>
</dbReference>
<evidence type="ECO:0000313" key="5">
    <source>
        <dbReference type="EMBL" id="EPS63023.1"/>
    </source>
</evidence>
<dbReference type="OrthoDB" id="2160613at2759"/>
<dbReference type="PANTHER" id="PTHR11375:SF0">
    <property type="entry name" value="ACIDIC LEUCINE-RICH NUCLEAR PHOSPHOPROTEIN 32 FAMILY MEMBER A"/>
    <property type="match status" value="1"/>
</dbReference>
<dbReference type="SUPFAM" id="SSF52058">
    <property type="entry name" value="L domain-like"/>
    <property type="match status" value="1"/>
</dbReference>
<dbReference type="EMBL" id="AUSU01005742">
    <property type="protein sequence ID" value="EPS63023.1"/>
    <property type="molecule type" value="Genomic_DNA"/>
</dbReference>
<organism evidence="5 6">
    <name type="scientific">Genlisea aurea</name>
    <dbReference type="NCBI Taxonomy" id="192259"/>
    <lineage>
        <taxon>Eukaryota</taxon>
        <taxon>Viridiplantae</taxon>
        <taxon>Streptophyta</taxon>
        <taxon>Embryophyta</taxon>
        <taxon>Tracheophyta</taxon>
        <taxon>Spermatophyta</taxon>
        <taxon>Magnoliopsida</taxon>
        <taxon>eudicotyledons</taxon>
        <taxon>Gunneridae</taxon>
        <taxon>Pentapetalae</taxon>
        <taxon>asterids</taxon>
        <taxon>lamiids</taxon>
        <taxon>Lamiales</taxon>
        <taxon>Lentibulariaceae</taxon>
        <taxon>Genlisea</taxon>
    </lineage>
</organism>
<feature type="non-terminal residue" evidence="5">
    <location>
        <position position="242"/>
    </location>
</feature>
<dbReference type="FunFam" id="3.80.10.10:FF:000131">
    <property type="entry name" value="acidic leucine-rich nuclear phosphoprotein 32-related protein-like"/>
    <property type="match status" value="1"/>
</dbReference>
<feature type="compositionally biased region" description="Acidic residues" evidence="4">
    <location>
        <begin position="150"/>
        <end position="175"/>
    </location>
</feature>
<gene>
    <name evidence="5" type="ORF">M569_11765</name>
</gene>
<feature type="compositionally biased region" description="Basic and acidic residues" evidence="4">
    <location>
        <begin position="223"/>
        <end position="236"/>
    </location>
</feature>
<dbReference type="GO" id="GO:0005634">
    <property type="term" value="C:nucleus"/>
    <property type="evidence" value="ECO:0007669"/>
    <property type="project" value="TreeGrafter"/>
</dbReference>
<evidence type="ECO:0000256" key="3">
    <source>
        <dbReference type="ARBA" id="ARBA00025777"/>
    </source>
</evidence>
<comment type="similarity">
    <text evidence="3">Belongs to the ANP32 family.</text>
</comment>
<keyword evidence="2" id="KW-0677">Repeat</keyword>
<evidence type="ECO:0000256" key="1">
    <source>
        <dbReference type="ARBA" id="ARBA00022614"/>
    </source>
</evidence>
<feature type="compositionally biased region" description="Acidic residues" evidence="4">
    <location>
        <begin position="195"/>
        <end position="211"/>
    </location>
</feature>
<accession>S8DJI0</accession>
<sequence>WEKAVKAALNGETDVESVRTLTLDGAVKCINGRLPAPSLFERFHNLQHLSMANIGVSSLEQFPRLQKLQKLILSDNRIADGLENLVEAGMNSLTDLDLSNNRISEIDDLKPLTKLSLVSLDLYECPVTRVKDYQRRVFGLIDSLQYLDNMDADENERPESDEEEEEEEEEDDDDGQDHISKLLTNGTRSGNEGILDVEDYEKSDTDEEGGEIAETSNVLNADHGFHYKSDGFKEDNTEGEDD</sequence>
<protein>
    <recommendedName>
        <fullName evidence="7">U2A'/phosphoprotein 32 family A C-terminal domain-containing protein</fullName>
    </recommendedName>
</protein>
<dbReference type="AlphaFoldDB" id="S8DJI0"/>
<evidence type="ECO:0008006" key="7">
    <source>
        <dbReference type="Google" id="ProtNLM"/>
    </source>
</evidence>
<evidence type="ECO:0000313" key="6">
    <source>
        <dbReference type="Proteomes" id="UP000015453"/>
    </source>
</evidence>
<feature type="region of interest" description="Disordered" evidence="4">
    <location>
        <begin position="149"/>
        <end position="242"/>
    </location>
</feature>
<reference evidence="5 6" key="1">
    <citation type="journal article" date="2013" name="BMC Genomics">
        <title>The miniature genome of a carnivorous plant Genlisea aurea contains a low number of genes and short non-coding sequences.</title>
        <authorList>
            <person name="Leushkin E.V."/>
            <person name="Sutormin R.A."/>
            <person name="Nabieva E.R."/>
            <person name="Penin A.A."/>
            <person name="Kondrashov A.S."/>
            <person name="Logacheva M.D."/>
        </authorList>
    </citation>
    <scope>NUCLEOTIDE SEQUENCE [LARGE SCALE GENOMIC DNA]</scope>
</reference>
<name>S8DJI0_9LAMI</name>
<dbReference type="PROSITE" id="PS51450">
    <property type="entry name" value="LRR"/>
    <property type="match status" value="1"/>
</dbReference>
<dbReference type="GO" id="GO:0042393">
    <property type="term" value="F:histone binding"/>
    <property type="evidence" value="ECO:0007669"/>
    <property type="project" value="TreeGrafter"/>
</dbReference>
<feature type="non-terminal residue" evidence="5">
    <location>
        <position position="1"/>
    </location>
</feature>
<dbReference type="Gene3D" id="3.80.10.10">
    <property type="entry name" value="Ribonuclease Inhibitor"/>
    <property type="match status" value="1"/>
</dbReference>
<comment type="caution">
    <text evidence="5">The sequence shown here is derived from an EMBL/GenBank/DDBJ whole genome shotgun (WGS) entry which is preliminary data.</text>
</comment>
<evidence type="ECO:0000256" key="2">
    <source>
        <dbReference type="ARBA" id="ARBA00022737"/>
    </source>
</evidence>
<evidence type="ECO:0000256" key="4">
    <source>
        <dbReference type="SAM" id="MobiDB-lite"/>
    </source>
</evidence>
<dbReference type="PANTHER" id="PTHR11375">
    <property type="entry name" value="ACIDIC LEUCINE-RICH NUCLEAR PHOSPHOPROTEIN 32"/>
    <property type="match status" value="1"/>
</dbReference>
<keyword evidence="6" id="KW-1185">Reference proteome</keyword>
<dbReference type="Proteomes" id="UP000015453">
    <property type="component" value="Unassembled WGS sequence"/>
</dbReference>
<dbReference type="InterPro" id="IPR032675">
    <property type="entry name" value="LRR_dom_sf"/>
</dbReference>
<dbReference type="InterPro" id="IPR045081">
    <property type="entry name" value="AN32"/>
</dbReference>
<keyword evidence="1" id="KW-0433">Leucine-rich repeat</keyword>
<dbReference type="InterPro" id="IPR001611">
    <property type="entry name" value="Leu-rich_rpt"/>
</dbReference>